<evidence type="ECO:0000313" key="2">
    <source>
        <dbReference type="Proteomes" id="UP000518266"/>
    </source>
</evidence>
<dbReference type="InterPro" id="IPR036179">
    <property type="entry name" value="Ig-like_dom_sf"/>
</dbReference>
<dbReference type="SUPFAM" id="SSF48726">
    <property type="entry name" value="Immunoglobulin"/>
    <property type="match status" value="1"/>
</dbReference>
<dbReference type="Gene3D" id="2.60.40.10">
    <property type="entry name" value="Immunoglobulins"/>
    <property type="match status" value="1"/>
</dbReference>
<organism evidence="1 2">
    <name type="scientific">Dissostichus mawsoni</name>
    <name type="common">Antarctic cod</name>
    <dbReference type="NCBI Taxonomy" id="36200"/>
    <lineage>
        <taxon>Eukaryota</taxon>
        <taxon>Metazoa</taxon>
        <taxon>Chordata</taxon>
        <taxon>Craniata</taxon>
        <taxon>Vertebrata</taxon>
        <taxon>Euteleostomi</taxon>
        <taxon>Actinopterygii</taxon>
        <taxon>Neopterygii</taxon>
        <taxon>Teleostei</taxon>
        <taxon>Neoteleostei</taxon>
        <taxon>Acanthomorphata</taxon>
        <taxon>Eupercaria</taxon>
        <taxon>Perciformes</taxon>
        <taxon>Notothenioidei</taxon>
        <taxon>Nototheniidae</taxon>
        <taxon>Dissostichus</taxon>
    </lineage>
</organism>
<accession>A0A7J5XL16</accession>
<gene>
    <name evidence="1" type="ORF">F7725_004332</name>
</gene>
<sequence length="102" mass="11268">MNFCVSIQYTLAAVMENTVFTGSKTLRTLQDSFTPMEAGMISVRGNPTHKHTCVYNLPMENLNPSHAGTYFCAVASCGHILFGNGTKLDFEGKQITQLFNEK</sequence>
<protein>
    <submittedName>
        <fullName evidence="1">Uncharacterized protein</fullName>
    </submittedName>
</protein>
<reference evidence="1 2" key="1">
    <citation type="submission" date="2020-03" db="EMBL/GenBank/DDBJ databases">
        <title>Dissostichus mawsoni Genome sequencing and assembly.</title>
        <authorList>
            <person name="Park H."/>
        </authorList>
    </citation>
    <scope>NUCLEOTIDE SEQUENCE [LARGE SCALE GENOMIC DNA]</scope>
    <source>
        <strain evidence="1">DM0001</strain>
        <tissue evidence="1">Muscle</tissue>
    </source>
</reference>
<proteinExistence type="predicted"/>
<name>A0A7J5XL16_DISMA</name>
<dbReference type="OrthoDB" id="6370831at2759"/>
<dbReference type="InterPro" id="IPR013783">
    <property type="entry name" value="Ig-like_fold"/>
</dbReference>
<dbReference type="EMBL" id="JAAKFY010000023">
    <property type="protein sequence ID" value="KAF3836868.1"/>
    <property type="molecule type" value="Genomic_DNA"/>
</dbReference>
<keyword evidence="2" id="KW-1185">Reference proteome</keyword>
<dbReference type="Proteomes" id="UP000518266">
    <property type="component" value="Unassembled WGS sequence"/>
</dbReference>
<dbReference type="AlphaFoldDB" id="A0A7J5XL16"/>
<evidence type="ECO:0000313" key="1">
    <source>
        <dbReference type="EMBL" id="KAF3836868.1"/>
    </source>
</evidence>
<comment type="caution">
    <text evidence="1">The sequence shown here is derived from an EMBL/GenBank/DDBJ whole genome shotgun (WGS) entry which is preliminary data.</text>
</comment>